<dbReference type="PANTHER" id="PTHR13132:SF29">
    <property type="entry name" value="ALPHA-(1,6)-FUCOSYLTRANSFERASE"/>
    <property type="match status" value="1"/>
</dbReference>
<feature type="region of interest" description="Disordered" evidence="1">
    <location>
        <begin position="45"/>
        <end position="81"/>
    </location>
</feature>
<feature type="transmembrane region" description="Helical" evidence="2">
    <location>
        <begin position="122"/>
        <end position="139"/>
    </location>
</feature>
<evidence type="ECO:0000256" key="2">
    <source>
        <dbReference type="SAM" id="Phobius"/>
    </source>
</evidence>
<dbReference type="STRING" id="764103.G7E4R3"/>
<evidence type="ECO:0000256" key="1">
    <source>
        <dbReference type="SAM" id="MobiDB-lite"/>
    </source>
</evidence>
<keyword evidence="2" id="KW-0812">Transmembrane</keyword>
<feature type="compositionally biased region" description="Polar residues" evidence="1">
    <location>
        <begin position="147"/>
        <end position="164"/>
    </location>
</feature>
<name>G7E4R3_MIXOS</name>
<comment type="caution">
    <text evidence="3">The sequence shown here is derived from an EMBL/GenBank/DDBJ whole genome shotgun (WGS) entry which is preliminary data.</text>
</comment>
<dbReference type="GO" id="GO:0006487">
    <property type="term" value="P:protein N-linked glycosylation"/>
    <property type="evidence" value="ECO:0007669"/>
    <property type="project" value="TreeGrafter"/>
</dbReference>
<dbReference type="EMBL" id="BABT02000144">
    <property type="protein sequence ID" value="GAA97823.1"/>
    <property type="molecule type" value="Genomic_DNA"/>
</dbReference>
<dbReference type="GO" id="GO:0046921">
    <property type="term" value="F:alpha-(1-&gt;6)-fucosyltransferase activity"/>
    <property type="evidence" value="ECO:0007669"/>
    <property type="project" value="TreeGrafter"/>
</dbReference>
<reference evidence="3 4" key="1">
    <citation type="journal article" date="2011" name="J. Gen. Appl. Microbiol.">
        <title>Draft genome sequencing of the enigmatic basidiomycete Mixia osmundae.</title>
        <authorList>
            <person name="Nishida H."/>
            <person name="Nagatsuka Y."/>
            <person name="Sugiyama J."/>
        </authorList>
    </citation>
    <scope>NUCLEOTIDE SEQUENCE [LARGE SCALE GENOMIC DNA]</scope>
    <source>
        <strain evidence="4">CBS 9802 / IAM 14324 / JCM 22182 / KY 12970</strain>
    </source>
</reference>
<dbReference type="OrthoDB" id="2526784at2759"/>
<keyword evidence="2" id="KW-1133">Transmembrane helix</keyword>
<organism evidence="3 4">
    <name type="scientific">Mixia osmundae (strain CBS 9802 / IAM 14324 / JCM 22182 / KY 12970)</name>
    <dbReference type="NCBI Taxonomy" id="764103"/>
    <lineage>
        <taxon>Eukaryota</taxon>
        <taxon>Fungi</taxon>
        <taxon>Dikarya</taxon>
        <taxon>Basidiomycota</taxon>
        <taxon>Pucciniomycotina</taxon>
        <taxon>Mixiomycetes</taxon>
        <taxon>Mixiales</taxon>
        <taxon>Mixiaceae</taxon>
        <taxon>Mixia</taxon>
    </lineage>
</organism>
<proteinExistence type="predicted"/>
<evidence type="ECO:0000313" key="4">
    <source>
        <dbReference type="Proteomes" id="UP000009131"/>
    </source>
</evidence>
<feature type="region of interest" description="Disordered" evidence="1">
    <location>
        <begin position="197"/>
        <end position="258"/>
    </location>
</feature>
<feature type="region of interest" description="Disordered" evidence="1">
    <location>
        <begin position="147"/>
        <end position="178"/>
    </location>
</feature>
<keyword evidence="2" id="KW-0472">Membrane</keyword>
<evidence type="ECO:0000313" key="3">
    <source>
        <dbReference type="EMBL" id="GAA97823.1"/>
    </source>
</evidence>
<dbReference type="RefSeq" id="XP_014566217.1">
    <property type="nucleotide sequence ID" value="XM_014710731.1"/>
</dbReference>
<keyword evidence="4" id="KW-1185">Reference proteome</keyword>
<dbReference type="AlphaFoldDB" id="G7E4R3"/>
<dbReference type="InParanoid" id="G7E4R3"/>
<feature type="compositionally biased region" description="Acidic residues" evidence="1">
    <location>
        <begin position="207"/>
        <end position="218"/>
    </location>
</feature>
<dbReference type="PANTHER" id="PTHR13132">
    <property type="entry name" value="ALPHA- 1,6 -FUCOSYLTRANSFERASE"/>
    <property type="match status" value="1"/>
</dbReference>
<feature type="region of interest" description="Disordered" evidence="1">
    <location>
        <begin position="92"/>
        <end position="111"/>
    </location>
</feature>
<dbReference type="Proteomes" id="UP000009131">
    <property type="component" value="Unassembled WGS sequence"/>
</dbReference>
<gene>
    <name evidence="3" type="primary">Mo04502</name>
    <name evidence="3" type="ORF">E5Q_04502</name>
</gene>
<accession>G7E4R3</accession>
<protein>
    <submittedName>
        <fullName evidence="3">Uncharacterized protein</fullName>
    </submittedName>
</protein>
<sequence length="667" mass="73721">MFSAVLSIKGKRLLGLKPDWTAPLLHLSYAVAAVSSSFSAMTGSSANMEEVQTQPRRPPVLPWKLTHSQSGPEPGCDSSGLWSAALSSAGSQMSSTSLNSPLLGRRQSAPTRQHSRRWLKRVLVLAIIVVLKFIYDLAIRQNTFQTPSSMSAPLRAQSDSQAEPSTMPDFNGTDGTGRSRWQEISEALLRSASMSFSRLSSNVNPEPDIEPEREEEVELALTAPPRPSATSRTDESEQPSEDVDSPQPTPELDSPQASLLSVSNATALSRPARLPRCRRTMLFTLSPRHGFASEWNTINRLQLLADRFGYVLVFDDHLWNYGQWSDYFEPIEYGCRPPFVRERRRAQIEKYAGTDSNVRDTLARPHWTRSRHISASHIDLHYLDDLILDMFTNASRMTRIHHFDLLNYPPALPLSGTDTLPPYFEAVFAAISQANDRIWKPNAVIRGMIDNLRAALIPPVPAPRPTIVGAHIRLGDKCNELGDTKLSPLRFAKPSVLAQYKLEKAKTICAELRKGGGLDDEKATIFLQATEVAVATVQVNRTAPTSSKPKLVLMSDDPHVMSALEAHVTDASVNIVSTSTALPQANNAFKGGFPGQKFNDLPLAMRVGNTQEMLRDLTFFREEADAVLLTGSSNVGRLLMTLVGPSRCLNNRCISADVRYFPTAYFS</sequence>
<dbReference type="eggNOG" id="ENOG502S2MH">
    <property type="taxonomic scope" value="Eukaryota"/>
</dbReference>
<reference evidence="3 4" key="2">
    <citation type="journal article" date="2012" name="Open Biol.">
        <title>Characteristics of nucleosomes and linker DNA regions on the genome of the basidiomycete Mixia osmundae revealed by mono- and dinucleosome mapping.</title>
        <authorList>
            <person name="Nishida H."/>
            <person name="Kondo S."/>
            <person name="Matsumoto T."/>
            <person name="Suzuki Y."/>
            <person name="Yoshikawa H."/>
            <person name="Taylor T.D."/>
            <person name="Sugiyama J."/>
        </authorList>
    </citation>
    <scope>NUCLEOTIDE SEQUENCE [LARGE SCALE GENOMIC DNA]</scope>
    <source>
        <strain evidence="4">CBS 9802 / IAM 14324 / JCM 22182 / KY 12970</strain>
    </source>
</reference>
<dbReference type="HOGENOM" id="CLU_411652_0_0_1"/>